<evidence type="ECO:0000256" key="7">
    <source>
        <dbReference type="ARBA" id="ARBA00023136"/>
    </source>
</evidence>
<dbReference type="RefSeq" id="WP_137404892.1">
    <property type="nucleotide sequence ID" value="NZ_BMIU01000018.1"/>
</dbReference>
<feature type="transmembrane region" description="Helical" evidence="8">
    <location>
        <begin position="245"/>
        <end position="262"/>
    </location>
</feature>
<comment type="caution">
    <text evidence="9">The sequence shown here is derived from an EMBL/GenBank/DDBJ whole genome shotgun (WGS) entry which is preliminary data.</text>
</comment>
<evidence type="ECO:0000256" key="4">
    <source>
        <dbReference type="ARBA" id="ARBA00022475"/>
    </source>
</evidence>
<feature type="transmembrane region" description="Helical" evidence="8">
    <location>
        <begin position="94"/>
        <end position="118"/>
    </location>
</feature>
<evidence type="ECO:0000256" key="3">
    <source>
        <dbReference type="ARBA" id="ARBA00022448"/>
    </source>
</evidence>
<keyword evidence="5 8" id="KW-0812">Transmembrane</keyword>
<keyword evidence="3" id="KW-0813">Transport</keyword>
<evidence type="ECO:0000256" key="5">
    <source>
        <dbReference type="ARBA" id="ARBA00022692"/>
    </source>
</evidence>
<dbReference type="EMBL" id="BMIU01000018">
    <property type="protein sequence ID" value="GGF41859.1"/>
    <property type="molecule type" value="Genomic_DNA"/>
</dbReference>
<dbReference type="Gene3D" id="1.10.3470.10">
    <property type="entry name" value="ABC transporter involved in vitamin B12 uptake, BtuC"/>
    <property type="match status" value="1"/>
</dbReference>
<feature type="transmembrane region" description="Helical" evidence="8">
    <location>
        <begin position="294"/>
        <end position="313"/>
    </location>
</feature>
<keyword evidence="4" id="KW-1003">Cell membrane</keyword>
<feature type="transmembrane region" description="Helical" evidence="8">
    <location>
        <begin position="161"/>
        <end position="184"/>
    </location>
</feature>
<dbReference type="InterPro" id="IPR037294">
    <property type="entry name" value="ABC_BtuC-like"/>
</dbReference>
<feature type="transmembrane region" description="Helical" evidence="8">
    <location>
        <begin position="130"/>
        <end position="149"/>
    </location>
</feature>
<dbReference type="PANTHER" id="PTHR30472">
    <property type="entry name" value="FERRIC ENTEROBACTIN TRANSPORT SYSTEM PERMEASE PROTEIN"/>
    <property type="match status" value="1"/>
</dbReference>
<dbReference type="Pfam" id="PF01032">
    <property type="entry name" value="FecCD"/>
    <property type="match status" value="1"/>
</dbReference>
<dbReference type="InterPro" id="IPR000522">
    <property type="entry name" value="ABC_transptr_permease_BtuC"/>
</dbReference>
<name>A0ABQ1V6W8_9BACT</name>
<reference evidence="10" key="1">
    <citation type="journal article" date="2019" name="Int. J. Syst. Evol. Microbiol.">
        <title>The Global Catalogue of Microorganisms (GCM) 10K type strain sequencing project: providing services to taxonomists for standard genome sequencing and annotation.</title>
        <authorList>
            <consortium name="The Broad Institute Genomics Platform"/>
            <consortium name="The Broad Institute Genome Sequencing Center for Infectious Disease"/>
            <person name="Wu L."/>
            <person name="Ma J."/>
        </authorList>
    </citation>
    <scope>NUCLEOTIDE SEQUENCE [LARGE SCALE GENOMIC DNA]</scope>
    <source>
        <strain evidence="10">CGMCC 1.15407</strain>
    </source>
</reference>
<evidence type="ECO:0000256" key="6">
    <source>
        <dbReference type="ARBA" id="ARBA00022989"/>
    </source>
</evidence>
<feature type="transmembrane region" description="Helical" evidence="8">
    <location>
        <begin position="325"/>
        <end position="342"/>
    </location>
</feature>
<feature type="transmembrane region" description="Helical" evidence="8">
    <location>
        <begin position="12"/>
        <end position="34"/>
    </location>
</feature>
<gene>
    <name evidence="9" type="ORF">GCM10011339_32980</name>
</gene>
<feature type="transmembrane region" description="Helical" evidence="8">
    <location>
        <begin position="204"/>
        <end position="225"/>
    </location>
</feature>
<sequence>MDKKPIYTATKILLSIGLLLLLFLINISIGSVHIPFGDILDALAGGDMAKKSWQTILFQYRIPKAFTALVAGVGLSVSGLQMQSFFRNPLAGPYVLGISSGAGLGVALLILGGSAFGWSLTNSTGNYLSWGIWGVIIAGSAGAILILLLMSFTAWKVRNSATLLIIGLMFGSASGAIVSVLSYFGNAEDLKLFTIWSMGSLGGISGGQLQVFAGVTLLGMIPVLLQIKSYNAMLMGERYAKSMGINVNALRWTMILSTGVMAGSATAFCGPIAFIGIAVPHLARILFRTSDHKALFPATALIGAGFLLVSDAISQLPGFAETLPVNIITSLFGAPLVIWLILKRNFISDF</sequence>
<feature type="transmembrane region" description="Helical" evidence="8">
    <location>
        <begin position="65"/>
        <end position="82"/>
    </location>
</feature>
<evidence type="ECO:0000256" key="2">
    <source>
        <dbReference type="ARBA" id="ARBA00007935"/>
    </source>
</evidence>
<evidence type="ECO:0000313" key="10">
    <source>
        <dbReference type="Proteomes" id="UP000647339"/>
    </source>
</evidence>
<evidence type="ECO:0000256" key="1">
    <source>
        <dbReference type="ARBA" id="ARBA00004651"/>
    </source>
</evidence>
<comment type="subcellular location">
    <subcellularLocation>
        <location evidence="1">Cell membrane</location>
        <topology evidence="1">Multi-pass membrane protein</topology>
    </subcellularLocation>
</comment>
<dbReference type="Proteomes" id="UP000647339">
    <property type="component" value="Unassembled WGS sequence"/>
</dbReference>
<keyword evidence="6 8" id="KW-1133">Transmembrane helix</keyword>
<accession>A0ABQ1V6W8</accession>
<proteinExistence type="inferred from homology"/>
<evidence type="ECO:0000256" key="8">
    <source>
        <dbReference type="SAM" id="Phobius"/>
    </source>
</evidence>
<evidence type="ECO:0000313" key="9">
    <source>
        <dbReference type="EMBL" id="GGF41859.1"/>
    </source>
</evidence>
<keyword evidence="7 8" id="KW-0472">Membrane</keyword>
<dbReference type="SUPFAM" id="SSF81345">
    <property type="entry name" value="ABC transporter involved in vitamin B12 uptake, BtuC"/>
    <property type="match status" value="1"/>
</dbReference>
<organism evidence="9 10">
    <name type="scientific">Echinicola rosea</name>
    <dbReference type="NCBI Taxonomy" id="1807691"/>
    <lineage>
        <taxon>Bacteria</taxon>
        <taxon>Pseudomonadati</taxon>
        <taxon>Bacteroidota</taxon>
        <taxon>Cytophagia</taxon>
        <taxon>Cytophagales</taxon>
        <taxon>Cyclobacteriaceae</taxon>
        <taxon>Echinicola</taxon>
    </lineage>
</organism>
<dbReference type="PANTHER" id="PTHR30472:SF41">
    <property type="entry name" value="TRANSPORT SYSTEM PERMEASE PROTEIN"/>
    <property type="match status" value="1"/>
</dbReference>
<dbReference type="CDD" id="cd06550">
    <property type="entry name" value="TM_ABC_iron-siderophores_like"/>
    <property type="match status" value="1"/>
</dbReference>
<comment type="similarity">
    <text evidence="2">Belongs to the binding-protein-dependent transport system permease family. FecCD subfamily.</text>
</comment>
<protein>
    <submittedName>
        <fullName evidence="9">Iron ABC transporter</fullName>
    </submittedName>
</protein>
<keyword evidence="10" id="KW-1185">Reference proteome</keyword>